<protein>
    <recommendedName>
        <fullName evidence="4">F-box domain-containing protein</fullName>
    </recommendedName>
</protein>
<dbReference type="EMBL" id="JH971388">
    <property type="protein sequence ID" value="EKM81297.1"/>
    <property type="molecule type" value="Genomic_DNA"/>
</dbReference>
<dbReference type="HOGENOM" id="CLU_018544_3_2_1"/>
<gene>
    <name evidence="2" type="ORF">AGABI1DRAFT_37423</name>
</gene>
<dbReference type="OMA" id="VDTHHAF"/>
<feature type="coiled-coil region" evidence="1">
    <location>
        <begin position="52"/>
        <end position="79"/>
    </location>
</feature>
<dbReference type="AlphaFoldDB" id="K5XDQ3"/>
<dbReference type="KEGG" id="abp:AGABI1DRAFT37423"/>
<sequence length="155" mass="17642">MICDNEVPNSICYNCRTRLTDLTSTPLSPIPHLLGSNAIPTDEQQQSVHEAIELATLDIRRLEEQIRRVESVLGQLKGECQALTKFVDTHHAFLTPARRVYPEIWAEIFKHCTRGSKHRRFPEVEDGFDPEGGPLVLTQVCNAWRQIAIATPQLW</sequence>
<keyword evidence="3" id="KW-1185">Reference proteome</keyword>
<evidence type="ECO:0000313" key="2">
    <source>
        <dbReference type="EMBL" id="EKM81297.1"/>
    </source>
</evidence>
<dbReference type="GeneID" id="18829236"/>
<name>K5XDQ3_AGABU</name>
<proteinExistence type="predicted"/>
<dbReference type="InParanoid" id="K5XDQ3"/>
<evidence type="ECO:0000256" key="1">
    <source>
        <dbReference type="SAM" id="Coils"/>
    </source>
</evidence>
<organism evidence="2 3">
    <name type="scientific">Agaricus bisporus var. burnettii (strain JB137-S8 / ATCC MYA-4627 / FGSC 10392)</name>
    <name type="common">White button mushroom</name>
    <dbReference type="NCBI Taxonomy" id="597362"/>
    <lineage>
        <taxon>Eukaryota</taxon>
        <taxon>Fungi</taxon>
        <taxon>Dikarya</taxon>
        <taxon>Basidiomycota</taxon>
        <taxon>Agaricomycotina</taxon>
        <taxon>Agaricomycetes</taxon>
        <taxon>Agaricomycetidae</taxon>
        <taxon>Agaricales</taxon>
        <taxon>Agaricineae</taxon>
        <taxon>Agaricaceae</taxon>
        <taxon>Agaricus</taxon>
    </lineage>
</organism>
<dbReference type="RefSeq" id="XP_007328014.1">
    <property type="nucleotide sequence ID" value="XM_007327952.1"/>
</dbReference>
<dbReference type="Proteomes" id="UP000008493">
    <property type="component" value="Unassembled WGS sequence"/>
</dbReference>
<keyword evidence="1" id="KW-0175">Coiled coil</keyword>
<reference evidence="3" key="1">
    <citation type="journal article" date="2012" name="Proc. Natl. Acad. Sci. U.S.A.">
        <title>Genome sequence of the button mushroom Agaricus bisporus reveals mechanisms governing adaptation to a humic-rich ecological niche.</title>
        <authorList>
            <person name="Morin E."/>
            <person name="Kohler A."/>
            <person name="Baker A.R."/>
            <person name="Foulongne-Oriol M."/>
            <person name="Lombard V."/>
            <person name="Nagy L.G."/>
            <person name="Ohm R.A."/>
            <person name="Patyshakuliyeva A."/>
            <person name="Brun A."/>
            <person name="Aerts A.L."/>
            <person name="Bailey A.M."/>
            <person name="Billette C."/>
            <person name="Coutinho P.M."/>
            <person name="Deakin G."/>
            <person name="Doddapaneni H."/>
            <person name="Floudas D."/>
            <person name="Grimwood J."/>
            <person name="Hilden K."/>
            <person name="Kuees U."/>
            <person name="LaButti K.M."/>
            <person name="Lapidus A."/>
            <person name="Lindquist E.A."/>
            <person name="Lucas S.M."/>
            <person name="Murat C."/>
            <person name="Riley R.W."/>
            <person name="Salamov A.A."/>
            <person name="Schmutz J."/>
            <person name="Subramanian V."/>
            <person name="Woesten H.A.B."/>
            <person name="Xu J."/>
            <person name="Eastwood D.C."/>
            <person name="Foster G.D."/>
            <person name="Sonnenberg A.S."/>
            <person name="Cullen D."/>
            <person name="de Vries R.P."/>
            <person name="Lundell T."/>
            <person name="Hibbett D.S."/>
            <person name="Henrissat B."/>
            <person name="Burton K.S."/>
            <person name="Kerrigan R.W."/>
            <person name="Challen M.P."/>
            <person name="Grigoriev I.V."/>
            <person name="Martin F."/>
        </authorList>
    </citation>
    <scope>NUCLEOTIDE SEQUENCE [LARGE SCALE GENOMIC DNA]</scope>
    <source>
        <strain evidence="3">JB137-S8 / ATCC MYA-4627 / FGSC 10392</strain>
    </source>
</reference>
<feature type="non-terminal residue" evidence="2">
    <location>
        <position position="155"/>
    </location>
</feature>
<evidence type="ECO:0000313" key="3">
    <source>
        <dbReference type="Proteomes" id="UP000008493"/>
    </source>
</evidence>
<evidence type="ECO:0008006" key="4">
    <source>
        <dbReference type="Google" id="ProtNLM"/>
    </source>
</evidence>
<dbReference type="OrthoDB" id="3357519at2759"/>
<accession>K5XDQ3</accession>